<name>A0ABU6C915_9ACTN</name>
<proteinExistence type="predicted"/>
<dbReference type="EMBL" id="JAOZYB010000081">
    <property type="protein sequence ID" value="MEB3961211.1"/>
    <property type="molecule type" value="Genomic_DNA"/>
</dbReference>
<dbReference type="InterPro" id="IPR036397">
    <property type="entry name" value="RNaseH_sf"/>
</dbReference>
<dbReference type="InterPro" id="IPR012337">
    <property type="entry name" value="RNaseH-like_sf"/>
</dbReference>
<feature type="region of interest" description="Disordered" evidence="1">
    <location>
        <begin position="207"/>
        <end position="229"/>
    </location>
</feature>
<dbReference type="RefSeq" id="WP_324768452.1">
    <property type="nucleotide sequence ID" value="NZ_BAAATS010000062.1"/>
</dbReference>
<comment type="caution">
    <text evidence="2">The sequence shown here is derived from an EMBL/GenBank/DDBJ whole genome shotgun (WGS) entry which is preliminary data.</text>
</comment>
<evidence type="ECO:0000313" key="2">
    <source>
        <dbReference type="EMBL" id="MEB3961211.1"/>
    </source>
</evidence>
<evidence type="ECO:0000313" key="3">
    <source>
        <dbReference type="Proteomes" id="UP001352223"/>
    </source>
</evidence>
<dbReference type="Gene3D" id="3.30.420.10">
    <property type="entry name" value="Ribonuclease H-like superfamily/Ribonuclease H"/>
    <property type="match status" value="1"/>
</dbReference>
<feature type="compositionally biased region" description="Pro residues" evidence="1">
    <location>
        <begin position="216"/>
        <end position="229"/>
    </location>
</feature>
<accession>A0ABU6C915</accession>
<keyword evidence="3" id="KW-1185">Reference proteome</keyword>
<protein>
    <submittedName>
        <fullName evidence="2">IS481 family transposase</fullName>
    </submittedName>
</protein>
<gene>
    <name evidence="2" type="ORF">OKJ48_13275</name>
</gene>
<sequence length="229" mass="26442">MPTQRLVRENPSWDYRRAHGELATLGIQITASTIWEVLTREGIDPAPERAATTWADFLRSQAHALLACDFIETLPLTGRRQYIPAVIEHATRRIRILGTTDHPTAAWVTRAARNLAIDLTDAQATVAYLIRDWDAKRPALFDQILADADIQVVRTGVRIPRMNALMERWVQTCRHELLDRTLIWNEHHLHRAPRQFELHYNNHRPTKRWTRQRPCAPSPKHSPPHVPPA</sequence>
<organism evidence="2 3">
    <name type="scientific">Streptomyces kunmingensis</name>
    <dbReference type="NCBI Taxonomy" id="68225"/>
    <lineage>
        <taxon>Bacteria</taxon>
        <taxon>Bacillati</taxon>
        <taxon>Actinomycetota</taxon>
        <taxon>Actinomycetes</taxon>
        <taxon>Kitasatosporales</taxon>
        <taxon>Streptomycetaceae</taxon>
        <taxon>Streptomyces</taxon>
    </lineage>
</organism>
<dbReference type="Proteomes" id="UP001352223">
    <property type="component" value="Unassembled WGS sequence"/>
</dbReference>
<dbReference type="SUPFAM" id="SSF53098">
    <property type="entry name" value="Ribonuclease H-like"/>
    <property type="match status" value="1"/>
</dbReference>
<evidence type="ECO:0000256" key="1">
    <source>
        <dbReference type="SAM" id="MobiDB-lite"/>
    </source>
</evidence>
<reference evidence="2 3" key="1">
    <citation type="submission" date="2022-10" db="EMBL/GenBank/DDBJ databases">
        <authorList>
            <person name="Xie J."/>
            <person name="Shen N."/>
        </authorList>
    </citation>
    <scope>NUCLEOTIDE SEQUENCE [LARGE SCALE GENOMIC DNA]</scope>
    <source>
        <strain evidence="2 3">DSM 41681</strain>
    </source>
</reference>